<keyword evidence="2" id="KW-1185">Reference proteome</keyword>
<comment type="caution">
    <text evidence="1">The sequence shown here is derived from an EMBL/GenBank/DDBJ whole genome shotgun (WGS) entry which is preliminary data.</text>
</comment>
<sequence length="63" mass="7342">MKEAVVELQQQARMGIGRIGRITCQCEDQQSRIDKKDFARGPESVSEVDIIETASSRRWRYER</sequence>
<organism evidence="1 2">
    <name type="scientific">Ancylostoma caninum</name>
    <name type="common">Dog hookworm</name>
    <dbReference type="NCBI Taxonomy" id="29170"/>
    <lineage>
        <taxon>Eukaryota</taxon>
        <taxon>Metazoa</taxon>
        <taxon>Ecdysozoa</taxon>
        <taxon>Nematoda</taxon>
        <taxon>Chromadorea</taxon>
        <taxon>Rhabditida</taxon>
        <taxon>Rhabditina</taxon>
        <taxon>Rhabditomorpha</taxon>
        <taxon>Strongyloidea</taxon>
        <taxon>Ancylostomatidae</taxon>
        <taxon>Ancylostomatinae</taxon>
        <taxon>Ancylostoma</taxon>
    </lineage>
</organism>
<proteinExistence type="predicted"/>
<name>A0A368GF29_ANCCA</name>
<evidence type="ECO:0000313" key="1">
    <source>
        <dbReference type="EMBL" id="RCN42976.1"/>
    </source>
</evidence>
<dbReference type="AlphaFoldDB" id="A0A368GF29"/>
<evidence type="ECO:0000313" key="2">
    <source>
        <dbReference type="Proteomes" id="UP000252519"/>
    </source>
</evidence>
<dbReference type="EMBL" id="JOJR01000173">
    <property type="protein sequence ID" value="RCN42976.1"/>
    <property type="molecule type" value="Genomic_DNA"/>
</dbReference>
<accession>A0A368GF29</accession>
<protein>
    <submittedName>
        <fullName evidence="1">Uncharacterized protein</fullName>
    </submittedName>
</protein>
<dbReference type="Proteomes" id="UP000252519">
    <property type="component" value="Unassembled WGS sequence"/>
</dbReference>
<reference evidence="1 2" key="1">
    <citation type="submission" date="2014-10" db="EMBL/GenBank/DDBJ databases">
        <title>Draft genome of the hookworm Ancylostoma caninum.</title>
        <authorList>
            <person name="Mitreva M."/>
        </authorList>
    </citation>
    <scope>NUCLEOTIDE SEQUENCE [LARGE SCALE GENOMIC DNA]</scope>
    <source>
        <strain evidence="1 2">Baltimore</strain>
    </source>
</reference>
<gene>
    <name evidence="1" type="ORF">ANCCAN_11024</name>
</gene>